<reference evidence="12" key="1">
    <citation type="submission" date="2023-05" db="EMBL/GenBank/DDBJ databases">
        <title>Nepenthes gracilis genome sequencing.</title>
        <authorList>
            <person name="Fukushima K."/>
        </authorList>
    </citation>
    <scope>NUCLEOTIDE SEQUENCE</scope>
    <source>
        <strain evidence="12">SING2019-196</strain>
    </source>
</reference>
<keyword evidence="13" id="KW-1185">Reference proteome</keyword>
<evidence type="ECO:0000256" key="6">
    <source>
        <dbReference type="ARBA" id="ARBA00022777"/>
    </source>
</evidence>
<feature type="region of interest" description="Disordered" evidence="10">
    <location>
        <begin position="244"/>
        <end position="277"/>
    </location>
</feature>
<dbReference type="PANTHER" id="PTHR24356">
    <property type="entry name" value="SERINE/THREONINE-PROTEIN KINASE"/>
    <property type="match status" value="1"/>
</dbReference>
<keyword evidence="2" id="KW-0723">Serine/threonine-protein kinase</keyword>
<evidence type="ECO:0000256" key="4">
    <source>
        <dbReference type="ARBA" id="ARBA00022679"/>
    </source>
</evidence>
<dbReference type="GO" id="GO:0005524">
    <property type="term" value="F:ATP binding"/>
    <property type="evidence" value="ECO:0007669"/>
    <property type="project" value="UniProtKB-KW"/>
</dbReference>
<dbReference type="InterPro" id="IPR000719">
    <property type="entry name" value="Prot_kinase_dom"/>
</dbReference>
<feature type="compositionally biased region" description="Polar residues" evidence="10">
    <location>
        <begin position="258"/>
        <end position="273"/>
    </location>
</feature>
<dbReference type="FunFam" id="1.10.510.10:FF:000024">
    <property type="entry name" value="Probable serine/threonine-protein kinase cot-1"/>
    <property type="match status" value="1"/>
</dbReference>
<keyword evidence="5" id="KW-0547">Nucleotide-binding</keyword>
<organism evidence="12 13">
    <name type="scientific">Nepenthes gracilis</name>
    <name type="common">Slender pitcher plant</name>
    <dbReference type="NCBI Taxonomy" id="150966"/>
    <lineage>
        <taxon>Eukaryota</taxon>
        <taxon>Viridiplantae</taxon>
        <taxon>Streptophyta</taxon>
        <taxon>Embryophyta</taxon>
        <taxon>Tracheophyta</taxon>
        <taxon>Spermatophyta</taxon>
        <taxon>Magnoliopsida</taxon>
        <taxon>eudicotyledons</taxon>
        <taxon>Gunneridae</taxon>
        <taxon>Pentapetalae</taxon>
        <taxon>Caryophyllales</taxon>
        <taxon>Nepenthaceae</taxon>
        <taxon>Nepenthes</taxon>
    </lineage>
</organism>
<gene>
    <name evidence="12" type="ORF">Nepgr_023596</name>
</gene>
<keyword evidence="3" id="KW-0597">Phosphoprotein</keyword>
<evidence type="ECO:0000256" key="1">
    <source>
        <dbReference type="ARBA" id="ARBA00012513"/>
    </source>
</evidence>
<evidence type="ECO:0000256" key="9">
    <source>
        <dbReference type="ARBA" id="ARBA00048679"/>
    </source>
</evidence>
<evidence type="ECO:0000259" key="11">
    <source>
        <dbReference type="PROSITE" id="PS50011"/>
    </source>
</evidence>
<dbReference type="GO" id="GO:0007010">
    <property type="term" value="P:cytoskeleton organization"/>
    <property type="evidence" value="ECO:0007669"/>
    <property type="project" value="UniProtKB-ARBA"/>
</dbReference>
<comment type="catalytic activity">
    <reaction evidence="8">
        <text>L-threonyl-[protein] + ATP = O-phospho-L-threonyl-[protein] + ADP + H(+)</text>
        <dbReference type="Rhea" id="RHEA:46608"/>
        <dbReference type="Rhea" id="RHEA-COMP:11060"/>
        <dbReference type="Rhea" id="RHEA-COMP:11605"/>
        <dbReference type="ChEBI" id="CHEBI:15378"/>
        <dbReference type="ChEBI" id="CHEBI:30013"/>
        <dbReference type="ChEBI" id="CHEBI:30616"/>
        <dbReference type="ChEBI" id="CHEBI:61977"/>
        <dbReference type="ChEBI" id="CHEBI:456216"/>
        <dbReference type="EC" id="2.7.11.1"/>
    </reaction>
</comment>
<dbReference type="SMART" id="SM00220">
    <property type="entry name" value="S_TKc"/>
    <property type="match status" value="1"/>
</dbReference>
<comment type="caution">
    <text evidence="12">The sequence shown here is derived from an EMBL/GenBank/DDBJ whole genome shotgun (WGS) entry which is preliminary data.</text>
</comment>
<accession>A0AAD3T3C8</accession>
<sequence>MKYFNRGDLYSLQGNLRCLDKDMARVYVSEVVLALEYLHSLNVVHRDVKPDDPLISLDGLSMVGLIISTNALSGPSASGHAFVDDDTTDSATRHSSKRALLQKPSVVSTLNDLALEILLGMGHGTTADCWSMGAILFELLVGIPPFNADSPQQNFNNNMNQGLYQPKIQEEMSNETYDLINPLFIGSPTQRLGATGAKEVKGHIFFKDIDWDTLAGQKAMFIPSAEGAHDISYFMSQHIRSSEDERVHGGSNFDEISETGSDSGTSELLSNASGEDGEECDSLADFYGPELGVKYSSSNSSYKNLSQLASINYDIVVKSTGIQGMMASKQATLPTGQTFSICKPMPSVSGDANQTR</sequence>
<dbReference type="AlphaFoldDB" id="A0AAD3T3C8"/>
<dbReference type="GO" id="GO:0035556">
    <property type="term" value="P:intracellular signal transduction"/>
    <property type="evidence" value="ECO:0007669"/>
    <property type="project" value="TreeGrafter"/>
</dbReference>
<evidence type="ECO:0000256" key="5">
    <source>
        <dbReference type="ARBA" id="ARBA00022741"/>
    </source>
</evidence>
<dbReference type="Gene3D" id="3.30.200.20">
    <property type="entry name" value="Phosphorylase Kinase, domain 1"/>
    <property type="match status" value="1"/>
</dbReference>
<dbReference type="EMBL" id="BSYO01000023">
    <property type="protein sequence ID" value="GMH21754.1"/>
    <property type="molecule type" value="Genomic_DNA"/>
</dbReference>
<protein>
    <recommendedName>
        <fullName evidence="1">non-specific serine/threonine protein kinase</fullName>
        <ecNumber evidence="1">2.7.11.1</ecNumber>
    </recommendedName>
</protein>
<evidence type="ECO:0000256" key="3">
    <source>
        <dbReference type="ARBA" id="ARBA00022553"/>
    </source>
</evidence>
<keyword evidence="7" id="KW-0067">ATP-binding</keyword>
<keyword evidence="6" id="KW-0418">Kinase</keyword>
<comment type="catalytic activity">
    <reaction evidence="9">
        <text>L-seryl-[protein] + ATP = O-phospho-L-seryl-[protein] + ADP + H(+)</text>
        <dbReference type="Rhea" id="RHEA:17989"/>
        <dbReference type="Rhea" id="RHEA-COMP:9863"/>
        <dbReference type="Rhea" id="RHEA-COMP:11604"/>
        <dbReference type="ChEBI" id="CHEBI:15378"/>
        <dbReference type="ChEBI" id="CHEBI:29999"/>
        <dbReference type="ChEBI" id="CHEBI:30616"/>
        <dbReference type="ChEBI" id="CHEBI:83421"/>
        <dbReference type="ChEBI" id="CHEBI:456216"/>
        <dbReference type="EC" id="2.7.11.1"/>
    </reaction>
</comment>
<evidence type="ECO:0000256" key="10">
    <source>
        <dbReference type="SAM" id="MobiDB-lite"/>
    </source>
</evidence>
<evidence type="ECO:0000313" key="12">
    <source>
        <dbReference type="EMBL" id="GMH21754.1"/>
    </source>
</evidence>
<name>A0AAD3T3C8_NEPGR</name>
<keyword evidence="4" id="KW-0808">Transferase</keyword>
<dbReference type="Gene3D" id="1.10.510.10">
    <property type="entry name" value="Transferase(Phosphotransferase) domain 1"/>
    <property type="match status" value="1"/>
</dbReference>
<evidence type="ECO:0000256" key="2">
    <source>
        <dbReference type="ARBA" id="ARBA00022527"/>
    </source>
</evidence>
<feature type="domain" description="Protein kinase" evidence="11">
    <location>
        <begin position="1"/>
        <end position="206"/>
    </location>
</feature>
<dbReference type="Pfam" id="PF00069">
    <property type="entry name" value="Pkinase"/>
    <property type="match status" value="1"/>
</dbReference>
<evidence type="ECO:0000256" key="7">
    <source>
        <dbReference type="ARBA" id="ARBA00022840"/>
    </source>
</evidence>
<dbReference type="Proteomes" id="UP001279734">
    <property type="component" value="Unassembled WGS sequence"/>
</dbReference>
<dbReference type="InterPro" id="IPR011009">
    <property type="entry name" value="Kinase-like_dom_sf"/>
</dbReference>
<dbReference type="PANTHER" id="PTHR24356:SF395">
    <property type="entry name" value="SERINE_THREONINE PROTEIN KINASE IRE-RELATED"/>
    <property type="match status" value="1"/>
</dbReference>
<proteinExistence type="predicted"/>
<dbReference type="PROSITE" id="PS50011">
    <property type="entry name" value="PROTEIN_KINASE_DOM"/>
    <property type="match status" value="1"/>
</dbReference>
<dbReference type="SUPFAM" id="SSF56112">
    <property type="entry name" value="Protein kinase-like (PK-like)"/>
    <property type="match status" value="1"/>
</dbReference>
<dbReference type="EC" id="2.7.11.1" evidence="1"/>
<dbReference type="InterPro" id="IPR050236">
    <property type="entry name" value="Ser_Thr_kinase_AGC"/>
</dbReference>
<evidence type="ECO:0000256" key="8">
    <source>
        <dbReference type="ARBA" id="ARBA00047899"/>
    </source>
</evidence>
<evidence type="ECO:0000313" key="13">
    <source>
        <dbReference type="Proteomes" id="UP001279734"/>
    </source>
</evidence>
<dbReference type="GO" id="GO:0004674">
    <property type="term" value="F:protein serine/threonine kinase activity"/>
    <property type="evidence" value="ECO:0007669"/>
    <property type="project" value="UniProtKB-KW"/>
</dbReference>